<protein>
    <submittedName>
        <fullName evidence="1">Uncharacterized protein</fullName>
    </submittedName>
</protein>
<keyword evidence="2" id="KW-1185">Reference proteome</keyword>
<gene>
    <name evidence="1" type="ORF">JMJ55_22860</name>
</gene>
<dbReference type="RefSeq" id="WP_202827919.1">
    <property type="nucleotide sequence ID" value="NZ_JAEUXJ010000012.1"/>
</dbReference>
<dbReference type="Proteomes" id="UP000606490">
    <property type="component" value="Unassembled WGS sequence"/>
</dbReference>
<evidence type="ECO:0000313" key="2">
    <source>
        <dbReference type="Proteomes" id="UP000606490"/>
    </source>
</evidence>
<comment type="caution">
    <text evidence="1">The sequence shown here is derived from an EMBL/GenBank/DDBJ whole genome shotgun (WGS) entry which is preliminary data.</text>
</comment>
<sequence>MTADGPALETYLSGAISAPVALMRLLLPGASAAAVLEQQTAAAACRSGAAAPGQARVARAHGAGRRGAWRRGASGHDLAGVADASYDLVLAVDVFPYLVAGGTALAAGMSRRRGGYCAAMAAW</sequence>
<accession>A0ABS1VA05</accession>
<dbReference type="EMBL" id="JAEUXJ010000012">
    <property type="protein sequence ID" value="MBL6458182.1"/>
    <property type="molecule type" value="Genomic_DNA"/>
</dbReference>
<evidence type="ECO:0000313" key="1">
    <source>
        <dbReference type="EMBL" id="MBL6458182.1"/>
    </source>
</evidence>
<organism evidence="1 2">
    <name type="scientific">Belnapia mucosa</name>
    <dbReference type="NCBI Taxonomy" id="2804532"/>
    <lineage>
        <taxon>Bacteria</taxon>
        <taxon>Pseudomonadati</taxon>
        <taxon>Pseudomonadota</taxon>
        <taxon>Alphaproteobacteria</taxon>
        <taxon>Acetobacterales</taxon>
        <taxon>Roseomonadaceae</taxon>
        <taxon>Belnapia</taxon>
    </lineage>
</organism>
<proteinExistence type="predicted"/>
<reference evidence="1 2" key="1">
    <citation type="submission" date="2021-01" db="EMBL/GenBank/DDBJ databases">
        <title>Belnapia mucosa sp. nov. and Belnapia arida sp. nov., isolated from the Tabernas Desert (Almeria, Spain).</title>
        <authorList>
            <person name="Molina-Menor E."/>
            <person name="Vidal-Verdu A."/>
            <person name="Calonge A."/>
            <person name="Satari L."/>
            <person name="Pereto Magraner J."/>
            <person name="Porcar Miralles M."/>
        </authorList>
    </citation>
    <scope>NUCLEOTIDE SEQUENCE [LARGE SCALE GENOMIC DNA]</scope>
    <source>
        <strain evidence="1 2">T6</strain>
    </source>
</reference>
<name>A0ABS1VA05_9PROT</name>